<evidence type="ECO:0000256" key="3">
    <source>
        <dbReference type="ARBA" id="ARBA00022692"/>
    </source>
</evidence>
<dbReference type="InterPro" id="IPR038766">
    <property type="entry name" value="Membrane_comp_ABC_pdt"/>
</dbReference>
<dbReference type="Pfam" id="PF02687">
    <property type="entry name" value="FtsX"/>
    <property type="match status" value="1"/>
</dbReference>
<gene>
    <name evidence="9" type="ORF">GCM10009665_76550</name>
</gene>
<evidence type="ECO:0000256" key="7">
    <source>
        <dbReference type="SAM" id="Phobius"/>
    </source>
</evidence>
<name>A0ABN1T860_9ACTN</name>
<feature type="transmembrane region" description="Helical" evidence="7">
    <location>
        <begin position="798"/>
        <end position="824"/>
    </location>
</feature>
<keyword evidence="5 7" id="KW-0472">Membrane</keyword>
<keyword evidence="4 7" id="KW-1133">Transmembrane helix</keyword>
<feature type="domain" description="ABC3 transporter permease C-terminal" evidence="8">
    <location>
        <begin position="301"/>
        <end position="418"/>
    </location>
</feature>
<sequence length="929" mass="94395">MRPAAWRVALRIARRDALRAKGRSALVLAMIALPVLGVTGVDVVQRSATLSPAEKATRQMGTADVLVEVSGRGQLILQEPFASDGENSQPAPAAGPTAEQRRSQATDPAALVVQLLPAGSRLTPIAGGGGVLASSKDGLLRSQTDEADLSDPVWRGKVNLVGGRAPATDREIAVSQAFLDQSGLAVGGTTTLQGNGDKAFTITGVAEYPNDLKSTVLVARPGALGGASRDASSWLVRLPAGAKVDWPAVLELNKHGFSATSRSVVLHPPAHAQIPYEVAQDGEPQTGYFDSSVVVALVTVVGMALLEIVLLAGPAFAVGARRSRRQLGLLAAGGGDRSHVRAVVLSGGVVLGVAGAVIGATLAIVLVAVTRPWTEPLAGRRFGALTVAPLDVLGIVGVGLVTGLLAALVPAVQASRQEVVAALTGRGGVKPPSKRLTLLGVLMVAGGSALALMGAGGGYGSRSTAVLGGSMIAELGMVACTPMLVGLFGRLGRWLPLGPRLALRDSVRHRGRTAPAVAAVMAAVAGSVAVGIYSASSDEQARQHYVASAPRGAVTLIAGYGSASDGAKLDTQRTAVEQAMPGLGQRADVLRVGYGACKKDGNCGWVAVEPPPQLRCPMDDLDPQQLDSATRSRLYNDPRCNSSVRLGGRFGSVVAGDPTVLHNLFALHDPGVEAAAAAGKVVVFDAGLIENGKTILRLSEPYEDSGPNQGTTMGEPPHHDVAVDAVLVQLDHPAAAAYLTANTAAGLGMTVTDGGSAWLPPSVPSSGAEQRANGVISKLTGSTWNLQVERGFQPTKTLIGLGLTAFAALVALGAAGIATGLAAADSQQDLTTLAAVGAAPRIRRTLSGFQCGVIAAMGSVLGTICGIVPAVALRRVEASGLPGMPGSGSAVIAFPWPSIAATLVGLPLLAVLLAAALTRSRITLLRRAG</sequence>
<protein>
    <recommendedName>
        <fullName evidence="8">ABC3 transporter permease C-terminal domain-containing protein</fullName>
    </recommendedName>
</protein>
<feature type="transmembrane region" description="Helical" evidence="7">
    <location>
        <begin position="471"/>
        <end position="492"/>
    </location>
</feature>
<comment type="caution">
    <text evidence="9">The sequence shown here is derived from an EMBL/GenBank/DDBJ whole genome shotgun (WGS) entry which is preliminary data.</text>
</comment>
<feature type="transmembrane region" description="Helical" evidence="7">
    <location>
        <begin position="893"/>
        <end position="917"/>
    </location>
</feature>
<keyword evidence="3 7" id="KW-0812">Transmembrane</keyword>
<dbReference type="EMBL" id="BAAALF010000322">
    <property type="protein sequence ID" value="GAA1069307.1"/>
    <property type="molecule type" value="Genomic_DNA"/>
</dbReference>
<proteinExistence type="predicted"/>
<evidence type="ECO:0000313" key="9">
    <source>
        <dbReference type="EMBL" id="GAA1069307.1"/>
    </source>
</evidence>
<evidence type="ECO:0000313" key="10">
    <source>
        <dbReference type="Proteomes" id="UP001500037"/>
    </source>
</evidence>
<organism evidence="9 10">
    <name type="scientific">Kitasatospora nipponensis</name>
    <dbReference type="NCBI Taxonomy" id="258049"/>
    <lineage>
        <taxon>Bacteria</taxon>
        <taxon>Bacillati</taxon>
        <taxon>Actinomycetota</taxon>
        <taxon>Actinomycetes</taxon>
        <taxon>Kitasatosporales</taxon>
        <taxon>Streptomycetaceae</taxon>
        <taxon>Kitasatospora</taxon>
    </lineage>
</organism>
<dbReference type="RefSeq" id="WP_344446912.1">
    <property type="nucleotide sequence ID" value="NZ_BAAALF010000322.1"/>
</dbReference>
<feature type="transmembrane region" description="Helical" evidence="7">
    <location>
        <begin position="387"/>
        <end position="409"/>
    </location>
</feature>
<evidence type="ECO:0000256" key="5">
    <source>
        <dbReference type="ARBA" id="ARBA00023136"/>
    </source>
</evidence>
<evidence type="ECO:0000256" key="2">
    <source>
        <dbReference type="ARBA" id="ARBA00022475"/>
    </source>
</evidence>
<evidence type="ECO:0000259" key="8">
    <source>
        <dbReference type="Pfam" id="PF02687"/>
    </source>
</evidence>
<feature type="transmembrane region" description="Helical" evidence="7">
    <location>
        <begin position="340"/>
        <end position="367"/>
    </location>
</feature>
<feature type="transmembrane region" description="Helical" evidence="7">
    <location>
        <begin position="851"/>
        <end position="873"/>
    </location>
</feature>
<dbReference type="PANTHER" id="PTHR30287">
    <property type="entry name" value="MEMBRANE COMPONENT OF PREDICTED ABC SUPERFAMILY METABOLITE UPTAKE TRANSPORTER"/>
    <property type="match status" value="1"/>
</dbReference>
<feature type="transmembrane region" description="Helical" evidence="7">
    <location>
        <begin position="513"/>
        <end position="533"/>
    </location>
</feature>
<evidence type="ECO:0000256" key="6">
    <source>
        <dbReference type="SAM" id="MobiDB-lite"/>
    </source>
</evidence>
<keyword evidence="10" id="KW-1185">Reference proteome</keyword>
<evidence type="ECO:0000256" key="1">
    <source>
        <dbReference type="ARBA" id="ARBA00004651"/>
    </source>
</evidence>
<keyword evidence="2" id="KW-1003">Cell membrane</keyword>
<evidence type="ECO:0000256" key="4">
    <source>
        <dbReference type="ARBA" id="ARBA00022989"/>
    </source>
</evidence>
<comment type="subcellular location">
    <subcellularLocation>
        <location evidence="1">Cell membrane</location>
        <topology evidence="1">Multi-pass membrane protein</topology>
    </subcellularLocation>
</comment>
<feature type="transmembrane region" description="Helical" evidence="7">
    <location>
        <begin position="436"/>
        <end position="459"/>
    </location>
</feature>
<feature type="transmembrane region" description="Helical" evidence="7">
    <location>
        <begin position="293"/>
        <end position="319"/>
    </location>
</feature>
<accession>A0ABN1T860</accession>
<dbReference type="PANTHER" id="PTHR30287:SF2">
    <property type="entry name" value="BLL1001 PROTEIN"/>
    <property type="match status" value="1"/>
</dbReference>
<reference evidence="9 10" key="1">
    <citation type="journal article" date="2019" name="Int. J. Syst. Evol. Microbiol.">
        <title>The Global Catalogue of Microorganisms (GCM) 10K type strain sequencing project: providing services to taxonomists for standard genome sequencing and annotation.</title>
        <authorList>
            <consortium name="The Broad Institute Genomics Platform"/>
            <consortium name="The Broad Institute Genome Sequencing Center for Infectious Disease"/>
            <person name="Wu L."/>
            <person name="Ma J."/>
        </authorList>
    </citation>
    <scope>NUCLEOTIDE SEQUENCE [LARGE SCALE GENOMIC DNA]</scope>
    <source>
        <strain evidence="9 10">JCM 13004</strain>
    </source>
</reference>
<dbReference type="InterPro" id="IPR003838">
    <property type="entry name" value="ABC3_permease_C"/>
</dbReference>
<dbReference type="Proteomes" id="UP001500037">
    <property type="component" value="Unassembled WGS sequence"/>
</dbReference>
<feature type="region of interest" description="Disordered" evidence="6">
    <location>
        <begin position="80"/>
        <end position="106"/>
    </location>
</feature>